<proteinExistence type="predicted"/>
<dbReference type="AlphaFoldDB" id="W2SW24"/>
<evidence type="ECO:0000313" key="1">
    <source>
        <dbReference type="EMBL" id="ETN73026.1"/>
    </source>
</evidence>
<organism evidence="1 2">
    <name type="scientific">Necator americanus</name>
    <name type="common">Human hookworm</name>
    <dbReference type="NCBI Taxonomy" id="51031"/>
    <lineage>
        <taxon>Eukaryota</taxon>
        <taxon>Metazoa</taxon>
        <taxon>Ecdysozoa</taxon>
        <taxon>Nematoda</taxon>
        <taxon>Chromadorea</taxon>
        <taxon>Rhabditida</taxon>
        <taxon>Rhabditina</taxon>
        <taxon>Rhabditomorpha</taxon>
        <taxon>Strongyloidea</taxon>
        <taxon>Ancylostomatidae</taxon>
        <taxon>Bunostominae</taxon>
        <taxon>Necator</taxon>
    </lineage>
</organism>
<dbReference type="EMBL" id="KI662067">
    <property type="protein sequence ID" value="ETN73026.1"/>
    <property type="molecule type" value="Genomic_DNA"/>
</dbReference>
<accession>W2SW24</accession>
<name>W2SW24_NECAM</name>
<dbReference type="SUPFAM" id="SSF56815">
    <property type="entry name" value="Sec1/munc18-like (SM) proteins"/>
    <property type="match status" value="1"/>
</dbReference>
<dbReference type="KEGG" id="nai:NECAME_18543"/>
<dbReference type="Proteomes" id="UP000053676">
    <property type="component" value="Unassembled WGS sequence"/>
</dbReference>
<keyword evidence="2" id="KW-1185">Reference proteome</keyword>
<dbReference type="OrthoDB" id="10251230at2759"/>
<evidence type="ECO:0000313" key="2">
    <source>
        <dbReference type="Proteomes" id="UP000053676"/>
    </source>
</evidence>
<feature type="non-terminal residue" evidence="1">
    <location>
        <position position="1"/>
    </location>
</feature>
<dbReference type="InterPro" id="IPR036045">
    <property type="entry name" value="Sec1-like_sf"/>
</dbReference>
<sequence>AELEEQINFLRERNVEESAIRFVQKMRSVSQLGKTAPEEHHGAGTKTINMFSKLLSHSSRFVMEGVKNLVPKKHNLPLTMRSEYVNDKSCKYVRRLCFVFVFMFRAGW</sequence>
<reference evidence="2" key="1">
    <citation type="journal article" date="2014" name="Nat. Genet.">
        <title>Genome of the human hookworm Necator americanus.</title>
        <authorList>
            <person name="Tang Y.T."/>
            <person name="Gao X."/>
            <person name="Rosa B.A."/>
            <person name="Abubucker S."/>
            <person name="Hallsworth-Pepin K."/>
            <person name="Martin J."/>
            <person name="Tyagi R."/>
            <person name="Heizer E."/>
            <person name="Zhang X."/>
            <person name="Bhonagiri-Palsikar V."/>
            <person name="Minx P."/>
            <person name="Warren W.C."/>
            <person name="Wang Q."/>
            <person name="Zhan B."/>
            <person name="Hotez P.J."/>
            <person name="Sternberg P.W."/>
            <person name="Dougall A."/>
            <person name="Gaze S.T."/>
            <person name="Mulvenna J."/>
            <person name="Sotillo J."/>
            <person name="Ranganathan S."/>
            <person name="Rabelo E.M."/>
            <person name="Wilson R.K."/>
            <person name="Felgner P.L."/>
            <person name="Bethony J."/>
            <person name="Hawdon J.M."/>
            <person name="Gasser R.B."/>
            <person name="Loukas A."/>
            <person name="Mitreva M."/>
        </authorList>
    </citation>
    <scope>NUCLEOTIDE SEQUENCE [LARGE SCALE GENOMIC DNA]</scope>
</reference>
<protein>
    <submittedName>
        <fullName evidence="1">Uncharacterized protein</fullName>
    </submittedName>
</protein>
<dbReference type="STRING" id="51031.W2SW24"/>
<gene>
    <name evidence="1" type="ORF">NECAME_18543</name>
</gene>